<reference evidence="2" key="1">
    <citation type="journal article" date="2019" name="Plant Biotechnol. J.">
        <title>Genome sequencing of the Australian wild diploid species Gossypium australe highlights disease resistance and delayed gland morphogenesis.</title>
        <authorList>
            <person name="Cai Y."/>
            <person name="Cai X."/>
            <person name="Wang Q."/>
            <person name="Wang P."/>
            <person name="Zhang Y."/>
            <person name="Cai C."/>
            <person name="Xu Y."/>
            <person name="Wang K."/>
            <person name="Zhou Z."/>
            <person name="Wang C."/>
            <person name="Geng S."/>
            <person name="Li B."/>
            <person name="Dong Q."/>
            <person name="Hou Y."/>
            <person name="Wang H."/>
            <person name="Ai P."/>
            <person name="Liu Z."/>
            <person name="Yi F."/>
            <person name="Sun M."/>
            <person name="An G."/>
            <person name="Cheng J."/>
            <person name="Zhang Y."/>
            <person name="Shi Q."/>
            <person name="Xie Y."/>
            <person name="Shi X."/>
            <person name="Chang Y."/>
            <person name="Huang F."/>
            <person name="Chen Y."/>
            <person name="Hong S."/>
            <person name="Mi L."/>
            <person name="Sun Q."/>
            <person name="Zhang L."/>
            <person name="Zhou B."/>
            <person name="Peng R."/>
            <person name="Zhang X."/>
            <person name="Liu F."/>
        </authorList>
    </citation>
    <scope>NUCLEOTIDE SEQUENCE [LARGE SCALE GENOMIC DNA]</scope>
    <source>
        <strain evidence="2">cv. PA1801</strain>
    </source>
</reference>
<gene>
    <name evidence="1" type="ORF">EPI10_007206</name>
</gene>
<accession>A0A5B6WUU9</accession>
<sequence length="158" mass="18254">MPSSSGKKITGTPSRFCPHVIAFLLSWFCLFKLQETPLSSLWSRERQNLEGAPVITTICSNKYHRVGDKGNYNTMNYQVIVLGLIKQEKPENSVDFRIKTNQRSNICKNQVERKVLQSIEMRGGQKWLFENSYLTYSADVQQTYSITKQVMQLNFNGY</sequence>
<evidence type="ECO:0000313" key="1">
    <source>
        <dbReference type="EMBL" id="KAA3485188.1"/>
    </source>
</evidence>
<name>A0A5B6WUU9_9ROSI</name>
<protein>
    <submittedName>
        <fullName evidence="1">Uncharacterized protein</fullName>
    </submittedName>
</protein>
<evidence type="ECO:0000313" key="2">
    <source>
        <dbReference type="Proteomes" id="UP000325315"/>
    </source>
</evidence>
<keyword evidence="2" id="KW-1185">Reference proteome</keyword>
<dbReference type="EMBL" id="SMMG02000002">
    <property type="protein sequence ID" value="KAA3485188.1"/>
    <property type="molecule type" value="Genomic_DNA"/>
</dbReference>
<dbReference type="AlphaFoldDB" id="A0A5B6WUU9"/>
<organism evidence="1 2">
    <name type="scientific">Gossypium australe</name>
    <dbReference type="NCBI Taxonomy" id="47621"/>
    <lineage>
        <taxon>Eukaryota</taxon>
        <taxon>Viridiplantae</taxon>
        <taxon>Streptophyta</taxon>
        <taxon>Embryophyta</taxon>
        <taxon>Tracheophyta</taxon>
        <taxon>Spermatophyta</taxon>
        <taxon>Magnoliopsida</taxon>
        <taxon>eudicotyledons</taxon>
        <taxon>Gunneridae</taxon>
        <taxon>Pentapetalae</taxon>
        <taxon>rosids</taxon>
        <taxon>malvids</taxon>
        <taxon>Malvales</taxon>
        <taxon>Malvaceae</taxon>
        <taxon>Malvoideae</taxon>
        <taxon>Gossypium</taxon>
    </lineage>
</organism>
<proteinExistence type="predicted"/>
<dbReference type="Proteomes" id="UP000325315">
    <property type="component" value="Unassembled WGS sequence"/>
</dbReference>
<comment type="caution">
    <text evidence="1">The sequence shown here is derived from an EMBL/GenBank/DDBJ whole genome shotgun (WGS) entry which is preliminary data.</text>
</comment>